<dbReference type="GO" id="GO:0051639">
    <property type="term" value="P:actin filament network formation"/>
    <property type="evidence" value="ECO:0007669"/>
    <property type="project" value="TreeGrafter"/>
</dbReference>
<dbReference type="GO" id="GO:0046872">
    <property type="term" value="F:metal ion binding"/>
    <property type="evidence" value="ECO:0007669"/>
    <property type="project" value="UniProtKB-KW"/>
</dbReference>
<dbReference type="FunFam" id="1.10.418.10:FF:000042">
    <property type="entry name" value="Fimbrin, putative"/>
    <property type="match status" value="1"/>
</dbReference>
<dbReference type="PROSITE" id="PS50021">
    <property type="entry name" value="CH"/>
    <property type="match status" value="4"/>
</dbReference>
<dbReference type="OrthoDB" id="431378at2759"/>
<keyword evidence="7" id="KW-1185">Reference proteome</keyword>
<dbReference type="CDD" id="cd21298">
    <property type="entry name" value="CH_PLS_rpt3"/>
    <property type="match status" value="1"/>
</dbReference>
<evidence type="ECO:0000313" key="7">
    <source>
        <dbReference type="Proteomes" id="UP001163046"/>
    </source>
</evidence>
<feature type="domain" description="Calponin-homology (CH)" evidence="5">
    <location>
        <begin position="224"/>
        <end position="329"/>
    </location>
</feature>
<reference evidence="6" key="1">
    <citation type="submission" date="2023-01" db="EMBL/GenBank/DDBJ databases">
        <title>Genome assembly of the deep-sea coral Lophelia pertusa.</title>
        <authorList>
            <person name="Herrera S."/>
            <person name="Cordes E."/>
        </authorList>
    </citation>
    <scope>NUCLEOTIDE SEQUENCE</scope>
    <source>
        <strain evidence="6">USNM1676648</strain>
        <tissue evidence="6">Polyp</tissue>
    </source>
</reference>
<accession>A0A9X0CDA6</accession>
<dbReference type="InterPro" id="IPR036872">
    <property type="entry name" value="CH_dom_sf"/>
</dbReference>
<dbReference type="GO" id="GO:0005884">
    <property type="term" value="C:actin filament"/>
    <property type="evidence" value="ECO:0007669"/>
    <property type="project" value="TreeGrafter"/>
</dbReference>
<evidence type="ECO:0000256" key="4">
    <source>
        <dbReference type="ARBA" id="ARBA00023203"/>
    </source>
</evidence>
<feature type="domain" description="Calponin-homology (CH)" evidence="5">
    <location>
        <begin position="344"/>
        <end position="453"/>
    </location>
</feature>
<dbReference type="InterPro" id="IPR001715">
    <property type="entry name" value="CH_dom"/>
</dbReference>
<dbReference type="Gene3D" id="1.10.418.10">
    <property type="entry name" value="Calponin-like domain"/>
    <property type="match status" value="4"/>
</dbReference>
<dbReference type="SMART" id="SM00033">
    <property type="entry name" value="CH"/>
    <property type="match status" value="4"/>
</dbReference>
<dbReference type="AlphaFoldDB" id="A0A9X0CDA6"/>
<dbReference type="Proteomes" id="UP001163046">
    <property type="component" value="Unassembled WGS sequence"/>
</dbReference>
<dbReference type="GO" id="GO:0005737">
    <property type="term" value="C:cytoplasm"/>
    <property type="evidence" value="ECO:0007669"/>
    <property type="project" value="TreeGrafter"/>
</dbReference>
<dbReference type="PROSITE" id="PS00019">
    <property type="entry name" value="ACTININ_1"/>
    <property type="match status" value="1"/>
</dbReference>
<dbReference type="Pfam" id="PF00307">
    <property type="entry name" value="CH"/>
    <property type="match status" value="4"/>
</dbReference>
<gene>
    <name evidence="6" type="ORF">OS493_029920</name>
</gene>
<dbReference type="InterPro" id="IPR039959">
    <property type="entry name" value="Fimbrin/Plastin"/>
</dbReference>
<dbReference type="PROSITE" id="PS00020">
    <property type="entry name" value="ACTININ_2"/>
    <property type="match status" value="1"/>
</dbReference>
<protein>
    <recommendedName>
        <fullName evidence="5">Calponin-homology (CH) domain-containing protein</fullName>
    </recommendedName>
</protein>
<organism evidence="6 7">
    <name type="scientific">Desmophyllum pertusum</name>
    <dbReference type="NCBI Taxonomy" id="174260"/>
    <lineage>
        <taxon>Eukaryota</taxon>
        <taxon>Metazoa</taxon>
        <taxon>Cnidaria</taxon>
        <taxon>Anthozoa</taxon>
        <taxon>Hexacorallia</taxon>
        <taxon>Scleractinia</taxon>
        <taxon>Caryophylliina</taxon>
        <taxon>Caryophylliidae</taxon>
        <taxon>Desmophyllum</taxon>
    </lineage>
</organism>
<evidence type="ECO:0000313" key="6">
    <source>
        <dbReference type="EMBL" id="KAJ7325369.1"/>
    </source>
</evidence>
<evidence type="ECO:0000256" key="1">
    <source>
        <dbReference type="ARBA" id="ARBA00022723"/>
    </source>
</evidence>
<dbReference type="FunFam" id="1.10.418.10:FF:000031">
    <property type="entry name" value="Fimbrin-2 like"/>
    <property type="match status" value="1"/>
</dbReference>
<proteinExistence type="predicted"/>
<dbReference type="FunFam" id="1.10.418.10:FF:000010">
    <property type="entry name" value="Plastin-3 isoform 1"/>
    <property type="match status" value="1"/>
</dbReference>
<dbReference type="EMBL" id="MU827808">
    <property type="protein sequence ID" value="KAJ7325369.1"/>
    <property type="molecule type" value="Genomic_DNA"/>
</dbReference>
<keyword evidence="1" id="KW-0479">Metal-binding</keyword>
<dbReference type="SUPFAM" id="SSF47576">
    <property type="entry name" value="Calponin-homology domain, CH-domain"/>
    <property type="match status" value="1"/>
</dbReference>
<evidence type="ECO:0000256" key="2">
    <source>
        <dbReference type="ARBA" id="ARBA00022737"/>
    </source>
</evidence>
<sequence length="581" mass="65104">MKDCGEDIPGYQLRKIVSEAQTDQGGVLSFDEFTKLFSKLSSKVVGGSFKQALDSRKGVQEVGGSSASAEGTRHSFSDDEQIGFSDWINSILEDDPDLKGKHLPIKEEEKDALFKAMKDGIVMCKLINWASPGTVDERAINKTKLNVYNIHENQTLVLNSAMAIGCNIVNIGAQDLIEGKPHLVLGLLWQVIRIGLFAQLTIQRCPGLVRLVEDDETIEQLLRLPPEAILLRWFNYHLQEAGHVKRVANFSADISDAENYSVLLHQITPVHLGVDQPHLSESDPTKLAELVLENAVKMKCRKFVRAKDIVKGNAKLNLAFVCNLFNNFPALEPADEELPNLEETREEKTFRNWMNSMGVRPFVQNLFLDMDDGCILLQLFELVKNGVVDWSKVNRPPYKKISEKMKKLENCNYAVEIAKKLDFSVVGIGGKDILDVNKKLILGILYQTMRAYTLIILQKCAESDKPIKDDEIIAWVNEKLTENEKETRISCFKDSNIANSRCVIDLIDGIKPGFIHYNMVSDGDTDEDKLSNAKYAISMARKIGAKLYALPEDLVEVKAKMVLTVFACMMAVDHALSVAKK</sequence>
<feature type="domain" description="Calponin-homology (CH)" evidence="5">
    <location>
        <begin position="78"/>
        <end position="196"/>
    </location>
</feature>
<keyword evidence="3" id="KW-0106">Calcium</keyword>
<comment type="caution">
    <text evidence="6">The sequence shown here is derived from an EMBL/GenBank/DDBJ whole genome shotgun (WGS) entry which is preliminary data.</text>
</comment>
<dbReference type="PANTHER" id="PTHR19961:SF18">
    <property type="entry name" value="FI19014P1"/>
    <property type="match status" value="1"/>
</dbReference>
<dbReference type="GO" id="GO:0032432">
    <property type="term" value="C:actin filament bundle"/>
    <property type="evidence" value="ECO:0007669"/>
    <property type="project" value="TreeGrafter"/>
</dbReference>
<dbReference type="PANTHER" id="PTHR19961">
    <property type="entry name" value="FIMBRIN/PLASTIN"/>
    <property type="match status" value="1"/>
</dbReference>
<dbReference type="CDD" id="cd21292">
    <property type="entry name" value="CH_PLS_rpt1"/>
    <property type="match status" value="1"/>
</dbReference>
<dbReference type="FunFam" id="1.10.418.10:FF:000027">
    <property type="entry name" value="Probable fimbrin"/>
    <property type="match status" value="1"/>
</dbReference>
<evidence type="ECO:0000259" key="5">
    <source>
        <dbReference type="PROSITE" id="PS50021"/>
    </source>
</evidence>
<dbReference type="InterPro" id="IPR001589">
    <property type="entry name" value="Actinin_actin-bd_CS"/>
</dbReference>
<dbReference type="GO" id="GO:0051017">
    <property type="term" value="P:actin filament bundle assembly"/>
    <property type="evidence" value="ECO:0007669"/>
    <property type="project" value="InterPro"/>
</dbReference>
<keyword evidence="2" id="KW-0677">Repeat</keyword>
<name>A0A9X0CDA6_9CNID</name>
<evidence type="ECO:0000256" key="3">
    <source>
        <dbReference type="ARBA" id="ARBA00022837"/>
    </source>
</evidence>
<keyword evidence="4" id="KW-0009">Actin-binding</keyword>
<dbReference type="CDD" id="cd21301">
    <property type="entry name" value="CH_PLS_rpt4"/>
    <property type="match status" value="1"/>
</dbReference>
<feature type="domain" description="Calponin-homology (CH)" evidence="5">
    <location>
        <begin position="466"/>
        <end position="574"/>
    </location>
</feature>
<dbReference type="GO" id="GO:0051015">
    <property type="term" value="F:actin filament binding"/>
    <property type="evidence" value="ECO:0007669"/>
    <property type="project" value="InterPro"/>
</dbReference>